<reference evidence="1 2" key="1">
    <citation type="submission" date="2016-10" db="EMBL/GenBank/DDBJ databases">
        <authorList>
            <person name="Varghese N."/>
            <person name="Submissions S."/>
        </authorList>
    </citation>
    <scope>NUCLEOTIDE SEQUENCE [LARGE SCALE GENOMIC DNA]</scope>
    <source>
        <strain evidence="1 2">WG10</strain>
    </source>
</reference>
<name>A0A1G6TDM2_9FIRM</name>
<dbReference type="AlphaFoldDB" id="A0A1G6TDM2"/>
<dbReference type="Proteomes" id="UP000324896">
    <property type="component" value="Unassembled WGS sequence"/>
</dbReference>
<sequence length="207" mass="23498">MIVSLDADTGLKRIIDWLKDYGVPIEFVPFHIYTDNNDKPKLFMIDGVTSSPETPEVSDEQDWAGRWIFNTNETNAPGAYKRMFENNVEAVYGYDDGPSMLEGPEVEDKIMAYVNKQGLKAFGTIKGSEVKKGERLFLDEDGNQQPGEYHLEVDWEIILPEGKAITSRQSKEIGYNLPLGLTFGKLLQGDLAKKIEEEMRERNKSNK</sequence>
<accession>A0A1G6TDM2</accession>
<protein>
    <submittedName>
        <fullName evidence="1">Uncharacterized protein</fullName>
    </submittedName>
</protein>
<organism evidence="1 2">
    <name type="scientific">Halanaerobium congolense</name>
    <dbReference type="NCBI Taxonomy" id="54121"/>
    <lineage>
        <taxon>Bacteria</taxon>
        <taxon>Bacillati</taxon>
        <taxon>Bacillota</taxon>
        <taxon>Clostridia</taxon>
        <taxon>Halanaerobiales</taxon>
        <taxon>Halanaerobiaceae</taxon>
        <taxon>Halanaerobium</taxon>
    </lineage>
</organism>
<proteinExistence type="predicted"/>
<evidence type="ECO:0000313" key="2">
    <source>
        <dbReference type="Proteomes" id="UP000324896"/>
    </source>
</evidence>
<evidence type="ECO:0000313" key="1">
    <source>
        <dbReference type="EMBL" id="SDD27129.1"/>
    </source>
</evidence>
<dbReference type="EMBL" id="FMYT01000042">
    <property type="protein sequence ID" value="SDD27129.1"/>
    <property type="molecule type" value="Genomic_DNA"/>
</dbReference>
<gene>
    <name evidence="1" type="ORF">SAMN04488597_1425</name>
</gene>
<dbReference type="RefSeq" id="WP_149796982.1">
    <property type="nucleotide sequence ID" value="NZ_FMYT01000042.1"/>
</dbReference>